<reference evidence="8" key="2">
    <citation type="submission" date="2014-03" db="EMBL/GenBank/DDBJ databases">
        <authorList>
            <person name="Genoscope - CEA"/>
        </authorList>
    </citation>
    <scope>NUCLEOTIDE SEQUENCE</scope>
</reference>
<keyword evidence="6" id="KW-1133">Transmembrane helix</keyword>
<dbReference type="PROSITE" id="PS50923">
    <property type="entry name" value="SUSHI"/>
    <property type="match status" value="1"/>
</dbReference>
<comment type="caution">
    <text evidence="5">Lacks conserved residue(s) required for the propagation of feature annotation.</text>
</comment>
<dbReference type="CDD" id="cd00033">
    <property type="entry name" value="CCP"/>
    <property type="match status" value="1"/>
</dbReference>
<dbReference type="CDD" id="cd00054">
    <property type="entry name" value="EGF_CA"/>
    <property type="match status" value="1"/>
</dbReference>
<dbReference type="Gene3D" id="2.10.25.10">
    <property type="entry name" value="Laminin"/>
    <property type="match status" value="1"/>
</dbReference>
<dbReference type="PROSITE" id="PS50292">
    <property type="entry name" value="PEROXIDASE_3"/>
    <property type="match status" value="1"/>
</dbReference>
<dbReference type="PANTHER" id="PTHR11475">
    <property type="entry name" value="OXIDASE/PEROXIDASE"/>
    <property type="match status" value="1"/>
</dbReference>
<dbReference type="PROSITE" id="PS01187">
    <property type="entry name" value="EGF_CA"/>
    <property type="match status" value="1"/>
</dbReference>
<dbReference type="SUPFAM" id="SSF57535">
    <property type="entry name" value="Complement control module/SCR domain"/>
    <property type="match status" value="1"/>
</dbReference>
<dbReference type="STRING" id="8022.A0A060YR62"/>
<keyword evidence="6" id="KW-0472">Membrane</keyword>
<dbReference type="SUPFAM" id="SSF48113">
    <property type="entry name" value="Heme-dependent peroxidases"/>
    <property type="match status" value="1"/>
</dbReference>
<evidence type="ECO:0000313" key="9">
    <source>
        <dbReference type="Proteomes" id="UP000193380"/>
    </source>
</evidence>
<dbReference type="SMART" id="SM00032">
    <property type="entry name" value="CCP"/>
    <property type="match status" value="1"/>
</dbReference>
<evidence type="ECO:0000256" key="3">
    <source>
        <dbReference type="ARBA" id="ARBA00022737"/>
    </source>
</evidence>
<feature type="transmembrane region" description="Helical" evidence="6">
    <location>
        <begin position="51"/>
        <end position="74"/>
    </location>
</feature>
<feature type="transmembrane region" description="Helical" evidence="6">
    <location>
        <begin position="86"/>
        <end position="103"/>
    </location>
</feature>
<evidence type="ECO:0000259" key="7">
    <source>
        <dbReference type="PROSITE" id="PS50923"/>
    </source>
</evidence>
<dbReference type="GO" id="GO:0005615">
    <property type="term" value="C:extracellular space"/>
    <property type="evidence" value="ECO:0007669"/>
    <property type="project" value="TreeGrafter"/>
</dbReference>
<dbReference type="InterPro" id="IPR019791">
    <property type="entry name" value="Haem_peroxidase_animal"/>
</dbReference>
<dbReference type="InterPro" id="IPR000436">
    <property type="entry name" value="Sushi_SCR_CCP_dom"/>
</dbReference>
<keyword evidence="4" id="KW-1015">Disulfide bond</keyword>
<gene>
    <name evidence="8" type="ORF">GSONMT00008504001</name>
</gene>
<keyword evidence="6" id="KW-0812">Transmembrane</keyword>
<dbReference type="GO" id="GO:0005509">
    <property type="term" value="F:calcium ion binding"/>
    <property type="evidence" value="ECO:0007669"/>
    <property type="project" value="InterPro"/>
</dbReference>
<dbReference type="EMBL" id="FR917336">
    <property type="protein sequence ID" value="CDQ94313.1"/>
    <property type="molecule type" value="Genomic_DNA"/>
</dbReference>
<evidence type="ECO:0000256" key="5">
    <source>
        <dbReference type="PROSITE-ProRule" id="PRU00302"/>
    </source>
</evidence>
<dbReference type="Pfam" id="PF03098">
    <property type="entry name" value="An_peroxidase"/>
    <property type="match status" value="1"/>
</dbReference>
<dbReference type="Proteomes" id="UP000193380">
    <property type="component" value="Unassembled WGS sequence"/>
</dbReference>
<dbReference type="InterPro" id="IPR001881">
    <property type="entry name" value="EGF-like_Ca-bd_dom"/>
</dbReference>
<reference evidence="8" key="1">
    <citation type="journal article" date="2014" name="Nat. Commun.">
        <title>The rainbow trout genome provides novel insights into evolution after whole-genome duplication in vertebrates.</title>
        <authorList>
            <person name="Berthelot C."/>
            <person name="Brunet F."/>
            <person name="Chalopin D."/>
            <person name="Juanchich A."/>
            <person name="Bernard M."/>
            <person name="Noel B."/>
            <person name="Bento P."/>
            <person name="Da Silva C."/>
            <person name="Labadie K."/>
            <person name="Alberti A."/>
            <person name="Aury J.M."/>
            <person name="Louis A."/>
            <person name="Dehais P."/>
            <person name="Bardou P."/>
            <person name="Montfort J."/>
            <person name="Klopp C."/>
            <person name="Cabau C."/>
            <person name="Gaspin C."/>
            <person name="Thorgaard G.H."/>
            <person name="Boussaha M."/>
            <person name="Quillet E."/>
            <person name="Guyomard R."/>
            <person name="Galiana D."/>
            <person name="Bobe J."/>
            <person name="Volff J.N."/>
            <person name="Genet C."/>
            <person name="Wincker P."/>
            <person name="Jaillon O."/>
            <person name="Roest Crollius H."/>
            <person name="Guiguen Y."/>
        </authorList>
    </citation>
    <scope>NUCLEOTIDE SEQUENCE [LARGE SCALE GENOMIC DNA]</scope>
</reference>
<dbReference type="GO" id="GO:0030855">
    <property type="term" value="P:epithelial cell differentiation"/>
    <property type="evidence" value="ECO:0007669"/>
    <property type="project" value="UniProtKB-ARBA"/>
</dbReference>
<keyword evidence="5" id="KW-0768">Sushi</keyword>
<sequence>TILLYYIDHGLPGNISTILLYYIEHGLPGNISTILLYYIDHGLPGNISTILLYYNTILVQAYLVPAGILNSIHILSNVHVRRWPNWTYPCCCFISIYFLIFFYPSSSSIPSINLSFPLLPALPGYSSWRGLCGLSVPNTTSDLAGILGNPGLAEKFLLLYGTSQNIDVWVGAISEPPLPGGRVGPLLACLLAKQFRALRDGDRFWWEREAVFTSTQRAQLHTVSLSRIICDNTHITRVPSDPFSRTVSPEDMLACSHPLIPHLNLSAWKEPDTDPSCGPIPRLQSGFSLLCDSVIYYQCGPGYQLIGPSSVTCDPNSYQWSPAPPICHDVDECADQPTPCPQNTDCLNTPGSYMCTGRKFYTSIPLYNLFILYIYIIYTFYTII</sequence>
<dbReference type="Pfam" id="PF07645">
    <property type="entry name" value="EGF_CA"/>
    <property type="match status" value="1"/>
</dbReference>
<dbReference type="Gene3D" id="2.10.70.10">
    <property type="entry name" value="Complement Module, domain 1"/>
    <property type="match status" value="1"/>
</dbReference>
<keyword evidence="2" id="KW-0732">Signal</keyword>
<protein>
    <recommendedName>
        <fullName evidence="7">Sushi domain-containing protein</fullName>
    </recommendedName>
</protein>
<evidence type="ECO:0000313" key="8">
    <source>
        <dbReference type="EMBL" id="CDQ94313.1"/>
    </source>
</evidence>
<dbReference type="InterPro" id="IPR049883">
    <property type="entry name" value="NOTCH1_EGF-like"/>
</dbReference>
<evidence type="ECO:0000256" key="4">
    <source>
        <dbReference type="ARBA" id="ARBA00023157"/>
    </source>
</evidence>
<name>A0A060YR62_ONCMY</name>
<feature type="transmembrane region" description="Helical" evidence="6">
    <location>
        <begin position="20"/>
        <end position="39"/>
    </location>
</feature>
<dbReference type="GO" id="GO:0004601">
    <property type="term" value="F:peroxidase activity"/>
    <property type="evidence" value="ECO:0007669"/>
    <property type="project" value="InterPro"/>
</dbReference>
<feature type="domain" description="Sushi" evidence="7">
    <location>
        <begin position="275"/>
        <end position="329"/>
    </location>
</feature>
<dbReference type="GO" id="GO:0020037">
    <property type="term" value="F:heme binding"/>
    <property type="evidence" value="ECO:0007669"/>
    <property type="project" value="InterPro"/>
</dbReference>
<dbReference type="InterPro" id="IPR010255">
    <property type="entry name" value="Haem_peroxidase_sf"/>
</dbReference>
<evidence type="ECO:0000256" key="2">
    <source>
        <dbReference type="ARBA" id="ARBA00022729"/>
    </source>
</evidence>
<dbReference type="PaxDb" id="8022-A0A060YR62"/>
<dbReference type="FunFam" id="2.10.25.10:FF:000038">
    <property type="entry name" value="Fibrillin 2"/>
    <property type="match status" value="1"/>
</dbReference>
<dbReference type="Pfam" id="PF00084">
    <property type="entry name" value="Sushi"/>
    <property type="match status" value="1"/>
</dbReference>
<dbReference type="InterPro" id="IPR035976">
    <property type="entry name" value="Sushi/SCR/CCP_sf"/>
</dbReference>
<organism evidence="8 9">
    <name type="scientific">Oncorhynchus mykiss</name>
    <name type="common">Rainbow trout</name>
    <name type="synonym">Salmo gairdneri</name>
    <dbReference type="NCBI Taxonomy" id="8022"/>
    <lineage>
        <taxon>Eukaryota</taxon>
        <taxon>Metazoa</taxon>
        <taxon>Chordata</taxon>
        <taxon>Craniata</taxon>
        <taxon>Vertebrata</taxon>
        <taxon>Euteleostomi</taxon>
        <taxon>Actinopterygii</taxon>
        <taxon>Neopterygii</taxon>
        <taxon>Teleostei</taxon>
        <taxon>Protacanthopterygii</taxon>
        <taxon>Salmoniformes</taxon>
        <taxon>Salmonidae</taxon>
        <taxon>Salmoninae</taxon>
        <taxon>Oncorhynchus</taxon>
    </lineage>
</organism>
<dbReference type="GO" id="GO:0006979">
    <property type="term" value="P:response to oxidative stress"/>
    <property type="evidence" value="ECO:0007669"/>
    <property type="project" value="InterPro"/>
</dbReference>
<proteinExistence type="predicted"/>
<dbReference type="SUPFAM" id="SSF57196">
    <property type="entry name" value="EGF/Laminin"/>
    <property type="match status" value="1"/>
</dbReference>
<dbReference type="InterPro" id="IPR037120">
    <property type="entry name" value="Haem_peroxidase_sf_animal"/>
</dbReference>
<keyword evidence="3" id="KW-0677">Repeat</keyword>
<evidence type="ECO:0000256" key="6">
    <source>
        <dbReference type="SAM" id="Phobius"/>
    </source>
</evidence>
<dbReference type="SMART" id="SM00179">
    <property type="entry name" value="EGF_CA"/>
    <property type="match status" value="1"/>
</dbReference>
<dbReference type="PANTHER" id="PTHR11475:SF63">
    <property type="entry name" value="EOSINOPHIL PEROXIDASE"/>
    <property type="match status" value="1"/>
</dbReference>
<dbReference type="PRINTS" id="PR00457">
    <property type="entry name" value="ANPEROXIDASE"/>
</dbReference>
<evidence type="ECO:0000256" key="1">
    <source>
        <dbReference type="ARBA" id="ARBA00022536"/>
    </source>
</evidence>
<feature type="non-terminal residue" evidence="8">
    <location>
        <position position="1"/>
    </location>
</feature>
<dbReference type="AlphaFoldDB" id="A0A060YR62"/>
<dbReference type="Gene3D" id="1.10.640.10">
    <property type="entry name" value="Haem peroxidase domain superfamily, animal type"/>
    <property type="match status" value="1"/>
</dbReference>
<feature type="transmembrane region" description="Helical" evidence="6">
    <location>
        <begin position="364"/>
        <end position="383"/>
    </location>
</feature>
<keyword evidence="1" id="KW-0245">EGF-like domain</keyword>
<accession>A0A060YR62</accession>
<dbReference type="InterPro" id="IPR018097">
    <property type="entry name" value="EGF_Ca-bd_CS"/>
</dbReference>